<dbReference type="Proteomes" id="UP000471745">
    <property type="component" value="Unassembled WGS sequence"/>
</dbReference>
<dbReference type="GO" id="GO:0004497">
    <property type="term" value="F:monooxygenase activity"/>
    <property type="evidence" value="ECO:0007669"/>
    <property type="project" value="UniProtKB-KW"/>
</dbReference>
<dbReference type="RefSeq" id="WP_163087059.1">
    <property type="nucleotide sequence ID" value="NZ_JAAGNA010000234.1"/>
</dbReference>
<feature type="domain" description="ABM" evidence="1">
    <location>
        <begin position="4"/>
        <end position="93"/>
    </location>
</feature>
<evidence type="ECO:0000313" key="4">
    <source>
        <dbReference type="Proteomes" id="UP000471745"/>
    </source>
</evidence>
<dbReference type="EMBL" id="JAAGNA010001004">
    <property type="protein sequence ID" value="NEC52570.1"/>
    <property type="molecule type" value="Genomic_DNA"/>
</dbReference>
<dbReference type="Pfam" id="PF03992">
    <property type="entry name" value="ABM"/>
    <property type="match status" value="1"/>
</dbReference>
<organism evidence="2 4">
    <name type="scientific">Actinospica acidiphila</name>
    <dbReference type="NCBI Taxonomy" id="304899"/>
    <lineage>
        <taxon>Bacteria</taxon>
        <taxon>Bacillati</taxon>
        <taxon>Actinomycetota</taxon>
        <taxon>Actinomycetes</taxon>
        <taxon>Catenulisporales</taxon>
        <taxon>Actinospicaceae</taxon>
        <taxon>Actinospica</taxon>
    </lineage>
</organism>
<dbReference type="PROSITE" id="PS51725">
    <property type="entry name" value="ABM"/>
    <property type="match status" value="1"/>
</dbReference>
<dbReference type="AlphaFoldDB" id="A0A9X5CGV8"/>
<dbReference type="SUPFAM" id="SSF54909">
    <property type="entry name" value="Dimeric alpha+beta barrel"/>
    <property type="match status" value="1"/>
</dbReference>
<sequence length="107" mass="12104">MGNFGLFVRFTLKDGAAEGFDALVRKTTAGIQAKEPGTLVYACHTVEGEPNQRIFFELYADHAAFEEHERQEHTRHFLSERDKYVAKTEVDRLAPYTGKYPTGVDHG</sequence>
<evidence type="ECO:0000313" key="3">
    <source>
        <dbReference type="EMBL" id="NEC52570.1"/>
    </source>
</evidence>
<reference evidence="2 4" key="1">
    <citation type="submission" date="2020-01" db="EMBL/GenBank/DDBJ databases">
        <title>Insect and environment-associated Actinomycetes.</title>
        <authorList>
            <person name="Currrie C."/>
            <person name="Chevrette M."/>
            <person name="Carlson C."/>
            <person name="Stubbendieck R."/>
            <person name="Wendt-Pienkowski E."/>
        </authorList>
    </citation>
    <scope>NUCLEOTIDE SEQUENCE [LARGE SCALE GENOMIC DNA]</scope>
    <source>
        <strain evidence="2 4">SID8189</strain>
    </source>
</reference>
<proteinExistence type="predicted"/>
<name>A0A9X5CGV8_9ACTN</name>
<evidence type="ECO:0000259" key="1">
    <source>
        <dbReference type="PROSITE" id="PS51725"/>
    </source>
</evidence>
<protein>
    <submittedName>
        <fullName evidence="2">Antibiotic biosynthesis monooxygenase</fullName>
    </submittedName>
</protein>
<gene>
    <name evidence="2" type="ORF">G3I18_07020</name>
    <name evidence="3" type="ORF">G3I18_29030</name>
</gene>
<dbReference type="Gene3D" id="3.30.70.100">
    <property type="match status" value="1"/>
</dbReference>
<comment type="caution">
    <text evidence="2">The sequence shown here is derived from an EMBL/GenBank/DDBJ whole genome shotgun (WGS) entry which is preliminary data.</text>
</comment>
<keyword evidence="2" id="KW-0560">Oxidoreductase</keyword>
<accession>A0A9X5CGV8</accession>
<keyword evidence="2" id="KW-0503">Monooxygenase</keyword>
<dbReference type="InterPro" id="IPR007138">
    <property type="entry name" value="ABM_dom"/>
</dbReference>
<dbReference type="EMBL" id="JAAGNA010000234">
    <property type="protein sequence ID" value="NEC48329.1"/>
    <property type="molecule type" value="Genomic_DNA"/>
</dbReference>
<keyword evidence="4" id="KW-1185">Reference proteome</keyword>
<dbReference type="InterPro" id="IPR011008">
    <property type="entry name" value="Dimeric_a/b-barrel"/>
</dbReference>
<evidence type="ECO:0000313" key="2">
    <source>
        <dbReference type="EMBL" id="NEC48329.1"/>
    </source>
</evidence>